<keyword evidence="1" id="KW-0732">Signal</keyword>
<dbReference type="RefSeq" id="WP_166106777.1">
    <property type="nucleotide sequence ID" value="NZ_JAADJT010000010.1"/>
</dbReference>
<feature type="signal peptide" evidence="1">
    <location>
        <begin position="1"/>
        <end position="21"/>
    </location>
</feature>
<comment type="caution">
    <text evidence="2">The sequence shown here is derived from an EMBL/GenBank/DDBJ whole genome shotgun (WGS) entry which is preliminary data.</text>
</comment>
<gene>
    <name evidence="2" type="ORF">GW587_22125</name>
</gene>
<dbReference type="EMBL" id="JAADJT010000010">
    <property type="protein sequence ID" value="NGZ86949.1"/>
    <property type="molecule type" value="Genomic_DNA"/>
</dbReference>
<feature type="chain" id="PRO_5046875411" evidence="1">
    <location>
        <begin position="22"/>
        <end position="165"/>
    </location>
</feature>
<accession>A0ABX0FQN0</accession>
<proteinExistence type="predicted"/>
<sequence>MKRITQALGVALLALCAQAQAAALKQVYVDDGGKVHLVTSAGKELLVEQPARAANAKLAPDGETAAWLVMGAAPAQGESEPGASEVRLYRDGKSRAIKCEPFIRDFWFWKKGSRIVIDCGGSHFAGREVLYDAKSLKLLDSFNQDDVPVEKRPDWSSSSDRYKPD</sequence>
<evidence type="ECO:0000313" key="2">
    <source>
        <dbReference type="EMBL" id="NGZ86949.1"/>
    </source>
</evidence>
<organism evidence="2 3">
    <name type="scientific">Duganella aceris</name>
    <dbReference type="NCBI Taxonomy" id="2703883"/>
    <lineage>
        <taxon>Bacteria</taxon>
        <taxon>Pseudomonadati</taxon>
        <taxon>Pseudomonadota</taxon>
        <taxon>Betaproteobacteria</taxon>
        <taxon>Burkholderiales</taxon>
        <taxon>Oxalobacteraceae</taxon>
        <taxon>Telluria group</taxon>
        <taxon>Duganella</taxon>
    </lineage>
</organism>
<evidence type="ECO:0000313" key="3">
    <source>
        <dbReference type="Proteomes" id="UP000666369"/>
    </source>
</evidence>
<name>A0ABX0FQN0_9BURK</name>
<evidence type="ECO:0000256" key="1">
    <source>
        <dbReference type="SAM" id="SignalP"/>
    </source>
</evidence>
<reference evidence="3" key="1">
    <citation type="submission" date="2023-07" db="EMBL/GenBank/DDBJ databases">
        <title>Duganella aceri sp. nov., isolated from tree sap.</title>
        <authorList>
            <person name="Kim I.S."/>
        </authorList>
    </citation>
    <scope>NUCLEOTIDE SEQUENCE [LARGE SCALE GENOMIC DNA]</scope>
    <source>
        <strain evidence="3">SAP-35</strain>
    </source>
</reference>
<keyword evidence="3" id="KW-1185">Reference proteome</keyword>
<dbReference type="Proteomes" id="UP000666369">
    <property type="component" value="Unassembled WGS sequence"/>
</dbReference>
<protein>
    <submittedName>
        <fullName evidence="2">Uncharacterized protein</fullName>
    </submittedName>
</protein>